<dbReference type="EMBL" id="JACOOR010000001">
    <property type="protein sequence ID" value="MBC5658243.1"/>
    <property type="molecule type" value="Genomic_DNA"/>
</dbReference>
<protein>
    <submittedName>
        <fullName evidence="1">DUF1810 family protein</fullName>
    </submittedName>
</protein>
<sequence length="81" mass="9370">MSNKTFDLTRFSEAHANNYQKALAEVRAGYKRTHWMWYIFPQIAGLGMNPTSRFYAIANLEEAKAYLKDLVLGAHTLQVCW</sequence>
<dbReference type="SUPFAM" id="SSF140736">
    <property type="entry name" value="Rv1873-like"/>
    <property type="match status" value="1"/>
</dbReference>
<dbReference type="AlphaFoldDB" id="A0A923L9L2"/>
<evidence type="ECO:0000313" key="1">
    <source>
        <dbReference type="EMBL" id="MBC5658243.1"/>
    </source>
</evidence>
<dbReference type="Proteomes" id="UP000649345">
    <property type="component" value="Unassembled WGS sequence"/>
</dbReference>
<evidence type="ECO:0000313" key="2">
    <source>
        <dbReference type="Proteomes" id="UP000649345"/>
    </source>
</evidence>
<keyword evidence="2" id="KW-1185">Reference proteome</keyword>
<dbReference type="Gene3D" id="1.25.40.380">
    <property type="entry name" value="Protein of unknown function DUF1810"/>
    <property type="match status" value="1"/>
</dbReference>
<name>A0A923L9L2_9FIRM</name>
<organism evidence="1 2">
    <name type="scientific">Anaerosacchariphilus hominis</name>
    <dbReference type="NCBI Taxonomy" id="2763017"/>
    <lineage>
        <taxon>Bacteria</taxon>
        <taxon>Bacillati</taxon>
        <taxon>Bacillota</taxon>
        <taxon>Clostridia</taxon>
        <taxon>Lachnospirales</taxon>
        <taxon>Lachnospiraceae</taxon>
        <taxon>Anaerosacchariphilus</taxon>
    </lineage>
</organism>
<dbReference type="RefSeq" id="WP_186872930.1">
    <property type="nucleotide sequence ID" value="NZ_JACOOR010000001.1"/>
</dbReference>
<dbReference type="Pfam" id="PF08837">
    <property type="entry name" value="DUF1810"/>
    <property type="match status" value="1"/>
</dbReference>
<dbReference type="InterPro" id="IPR014937">
    <property type="entry name" value="DUF1810"/>
</dbReference>
<comment type="caution">
    <text evidence="1">The sequence shown here is derived from an EMBL/GenBank/DDBJ whole genome shotgun (WGS) entry which is preliminary data.</text>
</comment>
<accession>A0A923L9L2</accession>
<proteinExistence type="predicted"/>
<dbReference type="InterPro" id="IPR036287">
    <property type="entry name" value="Rv1873-like_sf"/>
</dbReference>
<reference evidence="1" key="1">
    <citation type="submission" date="2020-08" db="EMBL/GenBank/DDBJ databases">
        <title>Genome public.</title>
        <authorList>
            <person name="Liu C."/>
            <person name="Sun Q."/>
        </authorList>
    </citation>
    <scope>NUCLEOTIDE SEQUENCE</scope>
    <source>
        <strain evidence="1">NSJ-68</strain>
    </source>
</reference>
<gene>
    <name evidence="1" type="ORF">H8S44_00375</name>
</gene>